<accession>A0A4C1VVP7</accession>
<evidence type="ECO:0000256" key="1">
    <source>
        <dbReference type="SAM" id="MobiDB-lite"/>
    </source>
</evidence>
<keyword evidence="3" id="KW-1185">Reference proteome</keyword>
<gene>
    <name evidence="2" type="ORF">EVAR_16375_1</name>
</gene>
<protein>
    <submittedName>
        <fullName evidence="2">Uncharacterized protein</fullName>
    </submittedName>
</protein>
<organism evidence="2 3">
    <name type="scientific">Eumeta variegata</name>
    <name type="common">Bagworm moth</name>
    <name type="synonym">Eumeta japonica</name>
    <dbReference type="NCBI Taxonomy" id="151549"/>
    <lineage>
        <taxon>Eukaryota</taxon>
        <taxon>Metazoa</taxon>
        <taxon>Ecdysozoa</taxon>
        <taxon>Arthropoda</taxon>
        <taxon>Hexapoda</taxon>
        <taxon>Insecta</taxon>
        <taxon>Pterygota</taxon>
        <taxon>Neoptera</taxon>
        <taxon>Endopterygota</taxon>
        <taxon>Lepidoptera</taxon>
        <taxon>Glossata</taxon>
        <taxon>Ditrysia</taxon>
        <taxon>Tineoidea</taxon>
        <taxon>Psychidae</taxon>
        <taxon>Oiketicinae</taxon>
        <taxon>Eumeta</taxon>
    </lineage>
</organism>
<name>A0A4C1VVP7_EUMVA</name>
<reference evidence="2 3" key="1">
    <citation type="journal article" date="2019" name="Commun. Biol.">
        <title>The bagworm genome reveals a unique fibroin gene that provides high tensile strength.</title>
        <authorList>
            <person name="Kono N."/>
            <person name="Nakamura H."/>
            <person name="Ohtoshi R."/>
            <person name="Tomita M."/>
            <person name="Numata K."/>
            <person name="Arakawa K."/>
        </authorList>
    </citation>
    <scope>NUCLEOTIDE SEQUENCE [LARGE SCALE GENOMIC DNA]</scope>
</reference>
<dbReference type="EMBL" id="BGZK01000415">
    <property type="protein sequence ID" value="GBP42279.1"/>
    <property type="molecule type" value="Genomic_DNA"/>
</dbReference>
<evidence type="ECO:0000313" key="3">
    <source>
        <dbReference type="Proteomes" id="UP000299102"/>
    </source>
</evidence>
<evidence type="ECO:0000313" key="2">
    <source>
        <dbReference type="EMBL" id="GBP42279.1"/>
    </source>
</evidence>
<dbReference type="AlphaFoldDB" id="A0A4C1VVP7"/>
<feature type="region of interest" description="Disordered" evidence="1">
    <location>
        <begin position="87"/>
        <end position="133"/>
    </location>
</feature>
<proteinExistence type="predicted"/>
<comment type="caution">
    <text evidence="2">The sequence shown here is derived from an EMBL/GenBank/DDBJ whole genome shotgun (WGS) entry which is preliminary data.</text>
</comment>
<dbReference type="Proteomes" id="UP000299102">
    <property type="component" value="Unassembled WGS sequence"/>
</dbReference>
<sequence length="158" mass="17623">MLYNRHKCVLGPRLTSANGGRGRRSDTTNPLHAAILLRRVAVMDTPHRQLFTKTRMLPSPTVAKVLRAFSNTCICCCTDLSSRARRASLRSSHTSAAPDRQVNTDRKRARTALRSKPQARAESKMRVKLVSDSSTKREPDLRMVLIEIEIDVGIGTIT</sequence>